<evidence type="ECO:0000313" key="5">
    <source>
        <dbReference type="EMBL" id="SFE52823.1"/>
    </source>
</evidence>
<evidence type="ECO:0000313" key="6">
    <source>
        <dbReference type="Proteomes" id="UP000199690"/>
    </source>
</evidence>
<dbReference type="EMBL" id="FOME01000012">
    <property type="protein sequence ID" value="SFE52823.1"/>
    <property type="molecule type" value="Genomic_DNA"/>
</dbReference>
<dbReference type="SMR" id="A0A1H6A9D9"/>
<keyword evidence="6" id="KW-1185">Reference proteome</keyword>
<reference evidence="6 7" key="1">
    <citation type="submission" date="2016-10" db="EMBL/GenBank/DDBJ databases">
        <authorList>
            <person name="Varghese N."/>
            <person name="Submissions S."/>
        </authorList>
    </citation>
    <scope>NUCLEOTIDE SEQUENCE [LARGE SCALE GENOMIC DNA]</scope>
    <source>
        <strain evidence="7">ATCC 20501</strain>
        <strain evidence="5 6">CGMCC 4.3529</strain>
    </source>
</reference>
<dbReference type="SUPFAM" id="SSF52833">
    <property type="entry name" value="Thioredoxin-like"/>
    <property type="match status" value="1"/>
</dbReference>
<proteinExistence type="inferred from homology"/>
<comment type="similarity">
    <text evidence="1">Belongs to the thioredoxin family. DsbA subfamily.</text>
</comment>
<evidence type="ECO:0000256" key="1">
    <source>
        <dbReference type="ARBA" id="ARBA00005791"/>
    </source>
</evidence>
<dbReference type="GO" id="GO:0016853">
    <property type="term" value="F:isomerase activity"/>
    <property type="evidence" value="ECO:0007669"/>
    <property type="project" value="UniProtKB-KW"/>
</dbReference>
<evidence type="ECO:0000259" key="3">
    <source>
        <dbReference type="PROSITE" id="PS51352"/>
    </source>
</evidence>
<dbReference type="AlphaFoldDB" id="A0A1H6A9D9"/>
<keyword evidence="2" id="KW-0472">Membrane</keyword>
<dbReference type="PANTHER" id="PTHR13887:SF55">
    <property type="entry name" value="SLR0313 PROTEIN"/>
    <property type="match status" value="1"/>
</dbReference>
<name>A0A1H6A9D9_9PSEU</name>
<keyword evidence="2" id="KW-0812">Transmembrane</keyword>
<accession>A0A1I2BBZ9</accession>
<gene>
    <name evidence="4" type="ORF">SAMN02982929_02213</name>
    <name evidence="5" type="ORF">SAMN05216506_11247</name>
</gene>
<evidence type="ECO:0000256" key="2">
    <source>
        <dbReference type="SAM" id="Phobius"/>
    </source>
</evidence>
<dbReference type="Proteomes" id="UP000199690">
    <property type="component" value="Unassembled WGS sequence"/>
</dbReference>
<dbReference type="InterPro" id="IPR012336">
    <property type="entry name" value="Thioredoxin-like_fold"/>
</dbReference>
<organism evidence="4 7">
    <name type="scientific">Saccharopolyspora kobensis</name>
    <dbReference type="NCBI Taxonomy" id="146035"/>
    <lineage>
        <taxon>Bacteria</taxon>
        <taxon>Bacillati</taxon>
        <taxon>Actinomycetota</taxon>
        <taxon>Actinomycetes</taxon>
        <taxon>Pseudonocardiales</taxon>
        <taxon>Pseudonocardiaceae</taxon>
        <taxon>Saccharopolyspora</taxon>
    </lineage>
</organism>
<dbReference type="InterPro" id="IPR036249">
    <property type="entry name" value="Thioredoxin-like_sf"/>
</dbReference>
<reference evidence="4" key="2">
    <citation type="submission" date="2016-10" db="EMBL/GenBank/DDBJ databases">
        <authorList>
            <person name="de Groot N.N."/>
        </authorList>
    </citation>
    <scope>NUCLEOTIDE SEQUENCE [LARGE SCALE GENOMIC DNA]</scope>
    <source>
        <strain evidence="4">ATCC 20501</strain>
    </source>
</reference>
<feature type="transmembrane region" description="Helical" evidence="2">
    <location>
        <begin position="7"/>
        <end position="25"/>
    </location>
</feature>
<dbReference type="EMBL" id="FNVB01000003">
    <property type="protein sequence ID" value="SEG45318.1"/>
    <property type="molecule type" value="Genomic_DNA"/>
</dbReference>
<protein>
    <submittedName>
        <fullName evidence="4">Protein-disulfide isomerase</fullName>
    </submittedName>
</protein>
<dbReference type="RefSeq" id="WP_093356675.1">
    <property type="nucleotide sequence ID" value="NZ_FNVB01000003.1"/>
</dbReference>
<accession>A0A1H6A9D9</accession>
<evidence type="ECO:0000313" key="4">
    <source>
        <dbReference type="EMBL" id="SEG45318.1"/>
    </source>
</evidence>
<feature type="domain" description="Thioredoxin" evidence="3">
    <location>
        <begin position="23"/>
        <end position="218"/>
    </location>
</feature>
<sequence>MSRNLQLTLVVIGVAAVAIFTLLLVNRPADPEAAPAEPGPLPARLLVREDSHQLSTAADGKVTLVEFLDFECEACGAVYPAMEQLRADYDGRINYVIRYFPLPSHRNADLAARAAEAAAAQGKFEQMYQALFDNQQAWGEKQESQEAVFLDYARAIGLDVERFQADLNSPATAARVEKDRNDGLAAGVDGTPTFFLNGKKFVPDSYQHLTDAIDTALAK</sequence>
<keyword evidence="4" id="KW-0413">Isomerase</keyword>
<dbReference type="Gene3D" id="3.40.30.10">
    <property type="entry name" value="Glutaredoxin"/>
    <property type="match status" value="1"/>
</dbReference>
<dbReference type="Pfam" id="PF13462">
    <property type="entry name" value="Thioredoxin_4"/>
    <property type="match status" value="1"/>
</dbReference>
<dbReference type="InterPro" id="IPR013766">
    <property type="entry name" value="Thioredoxin_domain"/>
</dbReference>
<keyword evidence="2" id="KW-1133">Transmembrane helix</keyword>
<evidence type="ECO:0000313" key="7">
    <source>
        <dbReference type="Proteomes" id="UP000236729"/>
    </source>
</evidence>
<dbReference type="PANTHER" id="PTHR13887">
    <property type="entry name" value="GLUTATHIONE S-TRANSFERASE KAPPA"/>
    <property type="match status" value="1"/>
</dbReference>
<dbReference type="PROSITE" id="PS51352">
    <property type="entry name" value="THIOREDOXIN_2"/>
    <property type="match status" value="1"/>
</dbReference>
<dbReference type="Proteomes" id="UP000236729">
    <property type="component" value="Unassembled WGS sequence"/>
</dbReference>